<sequence length="632" mass="68370">MDVSPRKKPAFSLRKATRTSTPEEDDDYGDNFGAVNAPLGVSLLLQSVYTGVVITTVTLAQTDDYRQASFSQCGPALDVDATPRFDLLETWLAALRNDRPELGDTGFKKDKGDKSSCPALEKVKTALTARGILVTASCSLPTGSHIGLADHRHVDDILAAGAISAPALSPNPIPVMRCRQIEIEHCFELVVSGLSEGEGVQLSLCRWLTRNFRDAATKDSFLVDARVDSYERNCLVFYMSDWASTTRVLVAGEKLVSEFRGDSPSIHRPQLLLAFNNNGVWRPKSLSQTFQDGASSVNNAIASLRAEVHELKRETRTLFESNQLAISAVSKSVSTLHSTVDSLHTRLSNHASAFLIQSAEQATRAQLVQVQMVMAQHQNTMRFGYADHYAESAGQAIAMLGGTLCSSITPPVNPPGIEIHSRSPSSSPENAKEKRKSSNVQDDDSLKTDKPAASSIHNPSSLLLLLLILLSAASLALVAGPRANPGFSSYALNMNGLGGPGKISHINSAISQRNPHSFVITETKTNEKLSSKLPREYNIFEEDALPLPHGKGHKWGVASIAKGGESLRVIGVYAPWDPGINNIDPNAREFWGDLTSFCNETQTSWSISGDLNATVTSSERAADKSIRKNLPV</sequence>
<comment type="caution">
    <text evidence="2">The sequence shown here is derived from an EMBL/GenBank/DDBJ whole genome shotgun (WGS) entry which is preliminary data.</text>
</comment>
<dbReference type="Gene3D" id="3.60.10.10">
    <property type="entry name" value="Endonuclease/exonuclease/phosphatase"/>
    <property type="match status" value="1"/>
</dbReference>
<evidence type="ECO:0000256" key="1">
    <source>
        <dbReference type="SAM" id="MobiDB-lite"/>
    </source>
</evidence>
<feature type="region of interest" description="Disordered" evidence="1">
    <location>
        <begin position="1"/>
        <end position="29"/>
    </location>
</feature>
<gene>
    <name evidence="2" type="ORF">MVEN_02180700</name>
</gene>
<evidence type="ECO:0000313" key="3">
    <source>
        <dbReference type="Proteomes" id="UP000620124"/>
    </source>
</evidence>
<dbReference type="EMBL" id="JACAZI010000023">
    <property type="protein sequence ID" value="KAF7336323.1"/>
    <property type="molecule type" value="Genomic_DNA"/>
</dbReference>
<evidence type="ECO:0000313" key="2">
    <source>
        <dbReference type="EMBL" id="KAF7336323.1"/>
    </source>
</evidence>
<dbReference type="AlphaFoldDB" id="A0A8H6X8C5"/>
<dbReference type="Proteomes" id="UP000620124">
    <property type="component" value="Unassembled WGS sequence"/>
</dbReference>
<protein>
    <submittedName>
        <fullName evidence="2">Uncharacterized protein</fullName>
    </submittedName>
</protein>
<feature type="region of interest" description="Disordered" evidence="1">
    <location>
        <begin position="411"/>
        <end position="454"/>
    </location>
</feature>
<name>A0A8H6X8C5_9AGAR</name>
<keyword evidence="3" id="KW-1185">Reference proteome</keyword>
<dbReference type="OrthoDB" id="2998612at2759"/>
<dbReference type="SUPFAM" id="SSF56219">
    <property type="entry name" value="DNase I-like"/>
    <property type="match status" value="1"/>
</dbReference>
<reference evidence="2" key="1">
    <citation type="submission" date="2020-05" db="EMBL/GenBank/DDBJ databases">
        <title>Mycena genomes resolve the evolution of fungal bioluminescence.</title>
        <authorList>
            <person name="Tsai I.J."/>
        </authorList>
    </citation>
    <scope>NUCLEOTIDE SEQUENCE</scope>
    <source>
        <strain evidence="2">CCC161011</strain>
    </source>
</reference>
<proteinExistence type="predicted"/>
<accession>A0A8H6X8C5</accession>
<organism evidence="2 3">
    <name type="scientific">Mycena venus</name>
    <dbReference type="NCBI Taxonomy" id="2733690"/>
    <lineage>
        <taxon>Eukaryota</taxon>
        <taxon>Fungi</taxon>
        <taxon>Dikarya</taxon>
        <taxon>Basidiomycota</taxon>
        <taxon>Agaricomycotina</taxon>
        <taxon>Agaricomycetes</taxon>
        <taxon>Agaricomycetidae</taxon>
        <taxon>Agaricales</taxon>
        <taxon>Marasmiineae</taxon>
        <taxon>Mycenaceae</taxon>
        <taxon>Mycena</taxon>
    </lineage>
</organism>
<dbReference type="InterPro" id="IPR036691">
    <property type="entry name" value="Endo/exonu/phosph_ase_sf"/>
</dbReference>